<dbReference type="GeneID" id="37028375"/>
<dbReference type="AlphaFoldDB" id="A0A316UMU0"/>
<dbReference type="RefSeq" id="XP_025361209.1">
    <property type="nucleotide sequence ID" value="XM_025506552.1"/>
</dbReference>
<evidence type="ECO:0000256" key="1">
    <source>
        <dbReference type="SAM" id="SignalP"/>
    </source>
</evidence>
<feature type="chain" id="PRO_5016311934" evidence="1">
    <location>
        <begin position="22"/>
        <end position="185"/>
    </location>
</feature>
<keyword evidence="3" id="KW-1185">Reference proteome</keyword>
<reference evidence="2 3" key="1">
    <citation type="journal article" date="2018" name="Mol. Biol. Evol.">
        <title>Broad Genomic Sampling Reveals a Smut Pathogenic Ancestry of the Fungal Clade Ustilaginomycotina.</title>
        <authorList>
            <person name="Kijpornyongpan T."/>
            <person name="Mondo S.J."/>
            <person name="Barry K."/>
            <person name="Sandor L."/>
            <person name="Lee J."/>
            <person name="Lipzen A."/>
            <person name="Pangilinan J."/>
            <person name="LaButti K."/>
            <person name="Hainaut M."/>
            <person name="Henrissat B."/>
            <person name="Grigoriev I.V."/>
            <person name="Spatafora J.W."/>
            <person name="Aime M.C."/>
        </authorList>
    </citation>
    <scope>NUCLEOTIDE SEQUENCE [LARGE SCALE GENOMIC DNA]</scope>
    <source>
        <strain evidence="2 3">MCA 5214</strain>
    </source>
</reference>
<keyword evidence="1" id="KW-0732">Signal</keyword>
<dbReference type="EMBL" id="KZ819671">
    <property type="protein sequence ID" value="PWN26597.1"/>
    <property type="molecule type" value="Genomic_DNA"/>
</dbReference>
<name>A0A316UMU0_9BASI</name>
<protein>
    <submittedName>
        <fullName evidence="2">Uncharacterized protein</fullName>
    </submittedName>
</protein>
<gene>
    <name evidence="2" type="ORF">BDZ90DRAFT_233204</name>
</gene>
<evidence type="ECO:0000313" key="3">
    <source>
        <dbReference type="Proteomes" id="UP000245884"/>
    </source>
</evidence>
<evidence type="ECO:0000313" key="2">
    <source>
        <dbReference type="EMBL" id="PWN26597.1"/>
    </source>
</evidence>
<proteinExistence type="predicted"/>
<sequence length="185" mass="19836">MNLPFTPTLTLLLSFLLTAAAAPVGPNDIPALFNETLSTHLETRQGEILSDCGEGKSACAVAKDMEGARCPRCPLRRAPYVQIGGGHTLTVFVLLHGEIRSTITGLCRGRYASCTVDAFDRTCTSTPNMICLAGQPSEGVSRVRPLRVGYRASANLANAAKHSRSDRWLVGAGDDRALDRPRARV</sequence>
<accession>A0A316UMU0</accession>
<feature type="signal peptide" evidence="1">
    <location>
        <begin position="1"/>
        <end position="21"/>
    </location>
</feature>
<organism evidence="2 3">
    <name type="scientific">Jaminaea rosea</name>
    <dbReference type="NCBI Taxonomy" id="1569628"/>
    <lineage>
        <taxon>Eukaryota</taxon>
        <taxon>Fungi</taxon>
        <taxon>Dikarya</taxon>
        <taxon>Basidiomycota</taxon>
        <taxon>Ustilaginomycotina</taxon>
        <taxon>Exobasidiomycetes</taxon>
        <taxon>Microstromatales</taxon>
        <taxon>Microstromatales incertae sedis</taxon>
        <taxon>Jaminaea</taxon>
    </lineage>
</organism>
<dbReference type="Proteomes" id="UP000245884">
    <property type="component" value="Unassembled WGS sequence"/>
</dbReference>